<reference evidence="2" key="1">
    <citation type="submission" date="2021-12" db="EMBL/GenBank/DDBJ databases">
        <title>Draft genome sequence of Corynebacterium ammoniagenes strain T-723.</title>
        <authorList>
            <person name="Matsuzawa M."/>
            <person name="Hiratani M."/>
            <person name="Abe I."/>
            <person name="Tsuji Y."/>
            <person name="Nakamura J."/>
        </authorList>
    </citation>
    <scope>NUCLEOTIDE SEQUENCE</scope>
    <source>
        <strain evidence="2">T-723</strain>
    </source>
</reference>
<evidence type="ECO:0000256" key="1">
    <source>
        <dbReference type="SAM" id="MobiDB-lite"/>
    </source>
</evidence>
<dbReference type="EMBL" id="BQKK01000007">
    <property type="protein sequence ID" value="GJN43835.1"/>
    <property type="molecule type" value="Genomic_DNA"/>
</dbReference>
<organism evidence="2 3">
    <name type="scientific">Corynebacterium ammoniagenes</name>
    <name type="common">Brevibacterium ammoniagenes</name>
    <dbReference type="NCBI Taxonomy" id="1697"/>
    <lineage>
        <taxon>Bacteria</taxon>
        <taxon>Bacillati</taxon>
        <taxon>Actinomycetota</taxon>
        <taxon>Actinomycetes</taxon>
        <taxon>Mycobacteriales</taxon>
        <taxon>Corynebacteriaceae</taxon>
        <taxon>Corynebacterium</taxon>
    </lineage>
</organism>
<proteinExistence type="predicted"/>
<evidence type="ECO:0000313" key="2">
    <source>
        <dbReference type="EMBL" id="GJN43835.1"/>
    </source>
</evidence>
<feature type="region of interest" description="Disordered" evidence="1">
    <location>
        <begin position="1"/>
        <end position="32"/>
    </location>
</feature>
<gene>
    <name evidence="2" type="ORF">CAT723_23140</name>
</gene>
<sequence length="60" mass="6941">MLLPSDCEEPRTQLNISVEPESGEGRHEKRTPEGVLNLLSSHHTLKKYVEDKGRLMLRER</sequence>
<name>A0AAV5GC10_CORAM</name>
<accession>A0AAV5GC10</accession>
<protein>
    <submittedName>
        <fullName evidence="2">Uncharacterized protein</fullName>
    </submittedName>
</protein>
<dbReference type="Proteomes" id="UP001054925">
    <property type="component" value="Unassembled WGS sequence"/>
</dbReference>
<dbReference type="AlphaFoldDB" id="A0AAV5GC10"/>
<comment type="caution">
    <text evidence="2">The sequence shown here is derived from an EMBL/GenBank/DDBJ whole genome shotgun (WGS) entry which is preliminary data.</text>
</comment>
<feature type="compositionally biased region" description="Basic and acidic residues" evidence="1">
    <location>
        <begin position="23"/>
        <end position="32"/>
    </location>
</feature>
<evidence type="ECO:0000313" key="3">
    <source>
        <dbReference type="Proteomes" id="UP001054925"/>
    </source>
</evidence>